<comment type="subcellular location">
    <subcellularLocation>
        <location evidence="1">Cell membrane</location>
        <topology evidence="1">Multi-pass membrane protein</topology>
    </subcellularLocation>
</comment>
<proteinExistence type="inferred from homology"/>
<feature type="transmembrane region" description="Helical" evidence="7">
    <location>
        <begin position="295"/>
        <end position="322"/>
    </location>
</feature>
<evidence type="ECO:0000256" key="7">
    <source>
        <dbReference type="SAM" id="Phobius"/>
    </source>
</evidence>
<evidence type="ECO:0000256" key="6">
    <source>
        <dbReference type="ARBA" id="ARBA00023136"/>
    </source>
</evidence>
<dbReference type="InterPro" id="IPR003370">
    <property type="entry name" value="Chromate_transpt"/>
</dbReference>
<dbReference type="OrthoDB" id="8969999at2"/>
<dbReference type="GO" id="GO:0015109">
    <property type="term" value="F:chromate transmembrane transporter activity"/>
    <property type="evidence" value="ECO:0007669"/>
    <property type="project" value="InterPro"/>
</dbReference>
<evidence type="ECO:0000256" key="1">
    <source>
        <dbReference type="ARBA" id="ARBA00004651"/>
    </source>
</evidence>
<dbReference type="Proteomes" id="UP000199026">
    <property type="component" value="Unassembled WGS sequence"/>
</dbReference>
<dbReference type="GeneID" id="78123928"/>
<evidence type="ECO:0000256" key="2">
    <source>
        <dbReference type="ARBA" id="ARBA00005262"/>
    </source>
</evidence>
<dbReference type="InterPro" id="IPR014047">
    <property type="entry name" value="Chr_Tranpt_l_chain"/>
</dbReference>
<keyword evidence="3" id="KW-1003">Cell membrane</keyword>
<name>A0A1H3ILP9_9RHOB</name>
<dbReference type="AlphaFoldDB" id="A0A1H3ILP9"/>
<evidence type="ECO:0000256" key="5">
    <source>
        <dbReference type="ARBA" id="ARBA00022989"/>
    </source>
</evidence>
<reference evidence="8 9" key="1">
    <citation type="submission" date="2016-10" db="EMBL/GenBank/DDBJ databases">
        <authorList>
            <person name="de Groot N.N."/>
        </authorList>
    </citation>
    <scope>NUCLEOTIDE SEQUENCE [LARGE SCALE GENOMIC DNA]</scope>
    <source>
        <strain evidence="8 9">DSM 24677</strain>
    </source>
</reference>
<feature type="transmembrane region" description="Helical" evidence="7">
    <location>
        <begin position="396"/>
        <end position="414"/>
    </location>
</feature>
<keyword evidence="4 7" id="KW-0812">Transmembrane</keyword>
<dbReference type="GO" id="GO:0005886">
    <property type="term" value="C:plasma membrane"/>
    <property type="evidence" value="ECO:0007669"/>
    <property type="project" value="UniProtKB-SubCell"/>
</dbReference>
<accession>A0A1H3ILP9</accession>
<dbReference type="RefSeq" id="WP_089888527.1">
    <property type="nucleotide sequence ID" value="NZ_CALJFH010000034.1"/>
</dbReference>
<keyword evidence="5 7" id="KW-1133">Transmembrane helix</keyword>
<protein>
    <submittedName>
        <fullName evidence="8">Chromate transporter</fullName>
    </submittedName>
</protein>
<dbReference type="PIRSF" id="PIRSF004810">
    <property type="entry name" value="ChrA"/>
    <property type="match status" value="1"/>
</dbReference>
<dbReference type="EMBL" id="FNPR01000001">
    <property type="protein sequence ID" value="SDY28612.1"/>
    <property type="molecule type" value="Genomic_DNA"/>
</dbReference>
<dbReference type="NCBIfam" id="TIGR00937">
    <property type="entry name" value="2A51"/>
    <property type="match status" value="1"/>
</dbReference>
<feature type="transmembrane region" description="Helical" evidence="7">
    <location>
        <begin position="78"/>
        <end position="103"/>
    </location>
</feature>
<comment type="similarity">
    <text evidence="2">Belongs to the chromate ion transporter (CHR) (TC 2.A.51) family.</text>
</comment>
<feature type="transmembrane region" description="Helical" evidence="7">
    <location>
        <begin position="144"/>
        <end position="175"/>
    </location>
</feature>
<evidence type="ECO:0000256" key="3">
    <source>
        <dbReference type="ARBA" id="ARBA00022475"/>
    </source>
</evidence>
<evidence type="ECO:0000256" key="4">
    <source>
        <dbReference type="ARBA" id="ARBA00022692"/>
    </source>
</evidence>
<keyword evidence="9" id="KW-1185">Reference proteome</keyword>
<dbReference type="Pfam" id="PF02417">
    <property type="entry name" value="Chromate_transp"/>
    <property type="match status" value="2"/>
</dbReference>
<feature type="transmembrane region" description="Helical" evidence="7">
    <location>
        <begin position="109"/>
        <end position="132"/>
    </location>
</feature>
<dbReference type="STRING" id="576131.SAMN05444486_1011147"/>
<dbReference type="PANTHER" id="PTHR33567">
    <property type="entry name" value="CHROMATE ION TRANSPORTER (EUROFUNG)"/>
    <property type="match status" value="1"/>
</dbReference>
<sequence length="416" mass="44061">MTQPSAQEFNRTFAKIGLLSFGGPAAQIALMHRELVDERAWLTERQFAGALSFCMLLPGPEAMQLATYAGWRLRGLRGGLLAGLLFVLPGAFVIWALAVAYILYGAQPWAVAAFMGVKAAVITIVLQALFKLSQKALTAWPSRLIALGAFLGLFALGAPYPLILALAALAGSLFFATEPEALSELTPAPPLSQSLRTLALGLALWLAPLTALFLSGQSFLTELAAYFAQLALFSFGGAYALLGWMTQTLVQDHGWITSSQMIDALGLAETTPGPLILVTQFTAHLAGHGQGGLGLAAVAGLLTLWMVFTPCFLYIFLGAPYLERLLAMPRLRAALTGITAAVTGVIASLSLWFAVSVLWPSGALDTLEQAFAQISWPALYLIATGAALSWLTKGNLFILILGNGLLGFALFAALGF</sequence>
<organism evidence="8 9">
    <name type="scientific">Lentibacter algarum</name>
    <dbReference type="NCBI Taxonomy" id="576131"/>
    <lineage>
        <taxon>Bacteria</taxon>
        <taxon>Pseudomonadati</taxon>
        <taxon>Pseudomonadota</taxon>
        <taxon>Alphaproteobacteria</taxon>
        <taxon>Rhodobacterales</taxon>
        <taxon>Roseobacteraceae</taxon>
        <taxon>Lentibacter</taxon>
    </lineage>
</organism>
<feature type="transmembrane region" description="Helical" evidence="7">
    <location>
        <begin position="195"/>
        <end position="214"/>
    </location>
</feature>
<evidence type="ECO:0000313" key="8">
    <source>
        <dbReference type="EMBL" id="SDY28612.1"/>
    </source>
</evidence>
<gene>
    <name evidence="8" type="ORF">SAMN05444486_1011147</name>
</gene>
<feature type="transmembrane region" description="Helical" evidence="7">
    <location>
        <begin position="226"/>
        <end position="245"/>
    </location>
</feature>
<evidence type="ECO:0000313" key="9">
    <source>
        <dbReference type="Proteomes" id="UP000199026"/>
    </source>
</evidence>
<keyword evidence="6 7" id="KW-0472">Membrane</keyword>
<feature type="transmembrane region" description="Helical" evidence="7">
    <location>
        <begin position="371"/>
        <end position="391"/>
    </location>
</feature>
<dbReference type="PANTHER" id="PTHR33567:SF3">
    <property type="entry name" value="CHROMATE ION TRANSPORTER (EUROFUNG)"/>
    <property type="match status" value="1"/>
</dbReference>
<feature type="transmembrane region" description="Helical" evidence="7">
    <location>
        <begin position="334"/>
        <end position="359"/>
    </location>
</feature>